<organism evidence="2 3">
    <name type="scientific">Prunus dulcis</name>
    <name type="common">Almond</name>
    <name type="synonym">Amygdalus dulcis</name>
    <dbReference type="NCBI Taxonomy" id="3755"/>
    <lineage>
        <taxon>Eukaryota</taxon>
        <taxon>Viridiplantae</taxon>
        <taxon>Streptophyta</taxon>
        <taxon>Embryophyta</taxon>
        <taxon>Tracheophyta</taxon>
        <taxon>Spermatophyta</taxon>
        <taxon>Magnoliopsida</taxon>
        <taxon>eudicotyledons</taxon>
        <taxon>Gunneridae</taxon>
        <taxon>Pentapetalae</taxon>
        <taxon>rosids</taxon>
        <taxon>fabids</taxon>
        <taxon>Rosales</taxon>
        <taxon>Rosaceae</taxon>
        <taxon>Amygdaloideae</taxon>
        <taxon>Amygdaleae</taxon>
        <taxon>Prunus</taxon>
    </lineage>
</organism>
<dbReference type="InterPro" id="IPR002156">
    <property type="entry name" value="RNaseH_domain"/>
</dbReference>
<gene>
    <name evidence="2" type="ORF">L3X38_005050</name>
</gene>
<dbReference type="InterPro" id="IPR012337">
    <property type="entry name" value="RNaseH-like_sf"/>
</dbReference>
<proteinExistence type="predicted"/>
<protein>
    <recommendedName>
        <fullName evidence="1">RNase H type-1 domain-containing protein</fullName>
    </recommendedName>
</protein>
<dbReference type="Gene3D" id="3.30.420.10">
    <property type="entry name" value="Ribonuclease H-like superfamily/Ribonuclease H"/>
    <property type="match status" value="1"/>
</dbReference>
<dbReference type="SUPFAM" id="SSF53098">
    <property type="entry name" value="Ribonuclease H-like"/>
    <property type="match status" value="1"/>
</dbReference>
<accession>A0AAD5F3S1</accession>
<dbReference type="GO" id="GO:0004523">
    <property type="term" value="F:RNA-DNA hybrid ribonuclease activity"/>
    <property type="evidence" value="ECO:0007669"/>
    <property type="project" value="InterPro"/>
</dbReference>
<dbReference type="AlphaFoldDB" id="A0AAD5F3S1"/>
<dbReference type="Pfam" id="PF13456">
    <property type="entry name" value="RVT_3"/>
    <property type="match status" value="1"/>
</dbReference>
<feature type="domain" description="RNase H type-1" evidence="1">
    <location>
        <begin position="2"/>
        <end position="71"/>
    </location>
</feature>
<name>A0AAD5F3S1_PRUDU</name>
<evidence type="ECO:0000259" key="1">
    <source>
        <dbReference type="Pfam" id="PF13456"/>
    </source>
</evidence>
<evidence type="ECO:0000313" key="3">
    <source>
        <dbReference type="Proteomes" id="UP001054821"/>
    </source>
</evidence>
<reference evidence="2 3" key="1">
    <citation type="journal article" date="2022" name="G3 (Bethesda)">
        <title>Whole-genome sequence and methylome profiling of the almond [Prunus dulcis (Mill.) D.A. Webb] cultivar 'Nonpareil'.</title>
        <authorList>
            <person name="D'Amico-Willman K.M."/>
            <person name="Ouma W.Z."/>
            <person name="Meulia T."/>
            <person name="Sideli G.M."/>
            <person name="Gradziel T.M."/>
            <person name="Fresnedo-Ramirez J."/>
        </authorList>
    </citation>
    <scope>NUCLEOTIDE SEQUENCE [LARGE SCALE GENOMIC DNA]</scope>
    <source>
        <strain evidence="2">Clone GOH B32 T37-40</strain>
    </source>
</reference>
<evidence type="ECO:0000313" key="2">
    <source>
        <dbReference type="EMBL" id="KAI5352159.1"/>
    </source>
</evidence>
<dbReference type="Proteomes" id="UP001054821">
    <property type="component" value="Chromosome 1"/>
</dbReference>
<keyword evidence="3" id="KW-1185">Reference proteome</keyword>
<dbReference type="EMBL" id="JAJFAZ020000001">
    <property type="protein sequence ID" value="KAI5352159.1"/>
    <property type="molecule type" value="Genomic_DNA"/>
</dbReference>
<dbReference type="InterPro" id="IPR036397">
    <property type="entry name" value="RNaseH_sf"/>
</dbReference>
<dbReference type="GO" id="GO:0003676">
    <property type="term" value="F:nucleic acid binding"/>
    <property type="evidence" value="ECO:0007669"/>
    <property type="project" value="InterPro"/>
</dbReference>
<dbReference type="PANTHER" id="PTHR48475:SF1">
    <property type="entry name" value="RNASE H TYPE-1 DOMAIN-CONTAINING PROTEIN"/>
    <property type="match status" value="1"/>
</dbReference>
<comment type="caution">
    <text evidence="2">The sequence shown here is derived from an EMBL/GenBank/DDBJ whole genome shotgun (WGS) entry which is preliminary data.</text>
</comment>
<dbReference type="PANTHER" id="PTHR48475">
    <property type="entry name" value="RIBONUCLEASE H"/>
    <property type="match status" value="1"/>
</dbReference>
<sequence>MAVKMKISNLEVYGDSILVINQLLTHYKVRKDDLIPYHQMATQLLEKFDFVTLEHIPRKDNEMVNALANLASTLTLALTKDEAVYLLVCYHWVVPLALGASQEGVNVISVFSIDVDDLRQPLIDYLEHGKLPDDSRHRSEVHRRAHHFIYYKEILYCHSFEGVFLRCLEEDDASKAMKEAHSCICRAH</sequence>